<organism evidence="3 4">
    <name type="scientific">Roridomyces roridus</name>
    <dbReference type="NCBI Taxonomy" id="1738132"/>
    <lineage>
        <taxon>Eukaryota</taxon>
        <taxon>Fungi</taxon>
        <taxon>Dikarya</taxon>
        <taxon>Basidiomycota</taxon>
        <taxon>Agaricomycotina</taxon>
        <taxon>Agaricomycetes</taxon>
        <taxon>Agaricomycetidae</taxon>
        <taxon>Agaricales</taxon>
        <taxon>Marasmiineae</taxon>
        <taxon>Mycenaceae</taxon>
        <taxon>Roridomyces</taxon>
    </lineage>
</organism>
<dbReference type="Gene3D" id="3.10.290.30">
    <property type="entry name" value="MM3350-like"/>
    <property type="match status" value="1"/>
</dbReference>
<gene>
    <name evidence="3" type="ORF">FB45DRAFT_333826</name>
</gene>
<dbReference type="SUPFAM" id="SSF159941">
    <property type="entry name" value="MM3350-like"/>
    <property type="match status" value="1"/>
</dbReference>
<dbReference type="EMBL" id="JARKIF010000035">
    <property type="protein sequence ID" value="KAJ7610462.1"/>
    <property type="molecule type" value="Genomic_DNA"/>
</dbReference>
<protein>
    <submittedName>
        <fullName evidence="3">MM3350-like domain-containing protein</fullName>
    </submittedName>
</protein>
<dbReference type="PANTHER" id="PTHR41878">
    <property type="entry name" value="LEXA REPRESSOR-RELATED"/>
    <property type="match status" value="1"/>
</dbReference>
<evidence type="ECO:0000259" key="2">
    <source>
        <dbReference type="Pfam" id="PF07929"/>
    </source>
</evidence>
<name>A0AAD7F9H7_9AGAR</name>
<comment type="caution">
    <text evidence="3">The sequence shown here is derived from an EMBL/GenBank/DDBJ whole genome shotgun (WGS) entry which is preliminary data.</text>
</comment>
<accession>A0AAD7F9H7</accession>
<feature type="domain" description="Plasmid pRiA4b Orf3-like" evidence="2">
    <location>
        <begin position="153"/>
        <end position="307"/>
    </location>
</feature>
<evidence type="ECO:0000313" key="3">
    <source>
        <dbReference type="EMBL" id="KAJ7610462.1"/>
    </source>
</evidence>
<keyword evidence="4" id="KW-1185">Reference proteome</keyword>
<feature type="region of interest" description="Disordered" evidence="1">
    <location>
        <begin position="377"/>
        <end position="403"/>
    </location>
</feature>
<dbReference type="Proteomes" id="UP001221142">
    <property type="component" value="Unassembled WGS sequence"/>
</dbReference>
<dbReference type="Pfam" id="PF07929">
    <property type="entry name" value="PRiA4_ORF3"/>
    <property type="match status" value="1"/>
</dbReference>
<dbReference type="InterPro" id="IPR024047">
    <property type="entry name" value="MM3350-like_sf"/>
</dbReference>
<proteinExistence type="predicted"/>
<dbReference type="AlphaFoldDB" id="A0AAD7F9H7"/>
<evidence type="ECO:0000256" key="1">
    <source>
        <dbReference type="SAM" id="MobiDB-lite"/>
    </source>
</evidence>
<reference evidence="3" key="1">
    <citation type="submission" date="2023-03" db="EMBL/GenBank/DDBJ databases">
        <title>Massive genome expansion in bonnet fungi (Mycena s.s.) driven by repeated elements and novel gene families across ecological guilds.</title>
        <authorList>
            <consortium name="Lawrence Berkeley National Laboratory"/>
            <person name="Harder C.B."/>
            <person name="Miyauchi S."/>
            <person name="Viragh M."/>
            <person name="Kuo A."/>
            <person name="Thoen E."/>
            <person name="Andreopoulos B."/>
            <person name="Lu D."/>
            <person name="Skrede I."/>
            <person name="Drula E."/>
            <person name="Henrissat B."/>
            <person name="Morin E."/>
            <person name="Kohler A."/>
            <person name="Barry K."/>
            <person name="LaButti K."/>
            <person name="Morin E."/>
            <person name="Salamov A."/>
            <person name="Lipzen A."/>
            <person name="Mereny Z."/>
            <person name="Hegedus B."/>
            <person name="Baldrian P."/>
            <person name="Stursova M."/>
            <person name="Weitz H."/>
            <person name="Taylor A."/>
            <person name="Grigoriev I.V."/>
            <person name="Nagy L.G."/>
            <person name="Martin F."/>
            <person name="Kauserud H."/>
        </authorList>
    </citation>
    <scope>NUCLEOTIDE SEQUENCE</scope>
    <source>
        <strain evidence="3">9284</strain>
    </source>
</reference>
<dbReference type="InterPro" id="IPR012912">
    <property type="entry name" value="Plasmid_pRiA4b_Orf3-like"/>
</dbReference>
<evidence type="ECO:0000313" key="4">
    <source>
        <dbReference type="Proteomes" id="UP001221142"/>
    </source>
</evidence>
<sequence length="403" mass="44936">MSDMEDMMRAIRGVDFTWKGPPKYVKIAPGDDGTGLIAVFFDHPDTYVKNVGLDGRIRSWGLYPYVPAGQKGEGIEDVPYGGMRKMHAQLIYAPLNRSTKLVRPEDQFLNAIMARRKRELKEVDLGDFVSYPVCLCAAGFNVNTHSRDIKTATGEDRIWRRFIVSGGMSLGVFQDKVLAPLMGWVRNFHAHILTDYRDGTLYGPKNSKSIDMMHIDNSGYAFLSEDDYCLAHTMAKVGDAIGYEYDIRDHFRHDIELETILPLDESSGRVQILSGSGLCPAENCNGNEAWSERIETIADPSSPASKRRALLSEINSMPNYTDRGWNRRPSFDLDYFDLAETTGAVMTALGTKLSYSPGAKMYKVPMAPEALLEYGPGFPSKRKTTREVTLPEGDAVSLGSSRN</sequence>
<dbReference type="PANTHER" id="PTHR41878:SF1">
    <property type="entry name" value="TNPR PROTEIN"/>
    <property type="match status" value="1"/>
</dbReference>